<protein>
    <recommendedName>
        <fullName evidence="3">Sel1 repeat</fullName>
    </recommendedName>
</protein>
<dbReference type="RefSeq" id="WP_169818675.1">
    <property type="nucleotide sequence ID" value="NZ_LWHB01000206.1"/>
</dbReference>
<name>A0A380MSG3_9GAMM</name>
<evidence type="ECO:0000313" key="1">
    <source>
        <dbReference type="EMBL" id="SUO94277.1"/>
    </source>
</evidence>
<evidence type="ECO:0000313" key="2">
    <source>
        <dbReference type="Proteomes" id="UP000254601"/>
    </source>
</evidence>
<reference evidence="1 2" key="1">
    <citation type="submission" date="2018-06" db="EMBL/GenBank/DDBJ databases">
        <authorList>
            <consortium name="Pathogen Informatics"/>
            <person name="Doyle S."/>
        </authorList>
    </citation>
    <scope>NUCLEOTIDE SEQUENCE [LARGE SCALE GENOMIC DNA]</scope>
    <source>
        <strain evidence="1 2">NCTC13337</strain>
    </source>
</reference>
<organism evidence="1 2">
    <name type="scientific">Suttonella ornithocola</name>
    <dbReference type="NCBI Taxonomy" id="279832"/>
    <lineage>
        <taxon>Bacteria</taxon>
        <taxon>Pseudomonadati</taxon>
        <taxon>Pseudomonadota</taxon>
        <taxon>Gammaproteobacteria</taxon>
        <taxon>Cardiobacteriales</taxon>
        <taxon>Cardiobacteriaceae</taxon>
        <taxon>Suttonella</taxon>
    </lineage>
</organism>
<dbReference type="Proteomes" id="UP000254601">
    <property type="component" value="Unassembled WGS sequence"/>
</dbReference>
<dbReference type="EMBL" id="UHIC01000001">
    <property type="protein sequence ID" value="SUO94277.1"/>
    <property type="molecule type" value="Genomic_DNA"/>
</dbReference>
<keyword evidence="2" id="KW-1185">Reference proteome</keyword>
<sequence length="50" mass="5872">MFCFLADRTINYHQAEYWFEKAAAQSNKKAKANLEELKFVLAHNHAENTQ</sequence>
<gene>
    <name evidence="1" type="ORF">NCTC13337_00651</name>
</gene>
<accession>A0A380MSG3</accession>
<proteinExistence type="predicted"/>
<dbReference type="AlphaFoldDB" id="A0A380MSG3"/>
<evidence type="ECO:0008006" key="3">
    <source>
        <dbReference type="Google" id="ProtNLM"/>
    </source>
</evidence>